<evidence type="ECO:0000313" key="1">
    <source>
        <dbReference type="EMBL" id="MEJ6348800.1"/>
    </source>
</evidence>
<accession>A0ABU8SHE2</accession>
<protein>
    <submittedName>
        <fullName evidence="1">Uncharacterized protein</fullName>
    </submittedName>
</protein>
<reference evidence="1 2" key="1">
    <citation type="submission" date="2023-10" db="EMBL/GenBank/DDBJ databases">
        <title>Holzapfeliella saturejae sp. nov. isolated from Satureja montana flowers.</title>
        <authorList>
            <person name="Alcantara C."/>
            <person name="Zuniga M."/>
            <person name="Landete J.M."/>
            <person name="Monedero V."/>
        </authorList>
    </citation>
    <scope>NUCLEOTIDE SEQUENCE [LARGE SCALE GENOMIC DNA]</scope>
    <source>
        <strain evidence="1 2">He02</strain>
    </source>
</reference>
<name>A0ABU8SHE2_9LACO</name>
<gene>
    <name evidence="1" type="ORF">R4Y45_06165</name>
</gene>
<sequence length="111" mass="13400">MTDYKIGIIRSEYSCYDLGEEIEAILKVPKNFVLPNFKSYFDIDRIRYMPFKMYREIDDLDQYCGKRDLKRVGTFTTILEYVDVLKKHYGIEELEPDDLLDHLELDMEERK</sequence>
<dbReference type="EMBL" id="JAWMWG010000003">
    <property type="protein sequence ID" value="MEJ6348800.1"/>
    <property type="molecule type" value="Genomic_DNA"/>
</dbReference>
<dbReference type="RefSeq" id="WP_339970303.1">
    <property type="nucleotide sequence ID" value="NZ_JAWMWG010000003.1"/>
</dbReference>
<organism evidence="1 2">
    <name type="scientific">Holzapfeliella saturejae</name>
    <dbReference type="NCBI Taxonomy" id="3082953"/>
    <lineage>
        <taxon>Bacteria</taxon>
        <taxon>Bacillati</taxon>
        <taxon>Bacillota</taxon>
        <taxon>Bacilli</taxon>
        <taxon>Lactobacillales</taxon>
        <taxon>Lactobacillaceae</taxon>
        <taxon>Holzapfeliella</taxon>
    </lineage>
</organism>
<dbReference type="Proteomes" id="UP001377804">
    <property type="component" value="Unassembled WGS sequence"/>
</dbReference>
<comment type="caution">
    <text evidence="1">The sequence shown here is derived from an EMBL/GenBank/DDBJ whole genome shotgun (WGS) entry which is preliminary data.</text>
</comment>
<keyword evidence="2" id="KW-1185">Reference proteome</keyword>
<proteinExistence type="predicted"/>
<evidence type="ECO:0000313" key="2">
    <source>
        <dbReference type="Proteomes" id="UP001377804"/>
    </source>
</evidence>